<accession>A0A7J7NSV2</accession>
<proteinExistence type="predicted"/>
<comment type="caution">
    <text evidence="3">The sequence shown here is derived from an EMBL/GenBank/DDBJ whole genome shotgun (WGS) entry which is preliminary data.</text>
</comment>
<name>A0A7J7NSV2_9MAGN</name>
<dbReference type="OrthoDB" id="642536at2759"/>
<dbReference type="Proteomes" id="UP000541444">
    <property type="component" value="Unassembled WGS sequence"/>
</dbReference>
<organism evidence="3 4">
    <name type="scientific">Kingdonia uniflora</name>
    <dbReference type="NCBI Taxonomy" id="39325"/>
    <lineage>
        <taxon>Eukaryota</taxon>
        <taxon>Viridiplantae</taxon>
        <taxon>Streptophyta</taxon>
        <taxon>Embryophyta</taxon>
        <taxon>Tracheophyta</taxon>
        <taxon>Spermatophyta</taxon>
        <taxon>Magnoliopsida</taxon>
        <taxon>Ranunculales</taxon>
        <taxon>Circaeasteraceae</taxon>
        <taxon>Kingdonia</taxon>
    </lineage>
</organism>
<gene>
    <name evidence="3" type="ORF">GIB67_042869</name>
</gene>
<feature type="region of interest" description="Disordered" evidence="1">
    <location>
        <begin position="144"/>
        <end position="167"/>
    </location>
</feature>
<evidence type="ECO:0000256" key="1">
    <source>
        <dbReference type="SAM" id="MobiDB-lite"/>
    </source>
</evidence>
<feature type="compositionally biased region" description="Acidic residues" evidence="1">
    <location>
        <begin position="144"/>
        <end position="160"/>
    </location>
</feature>
<protein>
    <recommendedName>
        <fullName evidence="2">KIB1-4 beta-propeller domain-containing protein</fullName>
    </recommendedName>
</protein>
<dbReference type="Pfam" id="PF03478">
    <property type="entry name" value="Beta-prop_KIB1-4"/>
    <property type="match status" value="1"/>
</dbReference>
<evidence type="ECO:0000259" key="2">
    <source>
        <dbReference type="Pfam" id="PF03478"/>
    </source>
</evidence>
<dbReference type="AlphaFoldDB" id="A0A7J7NSV2"/>
<dbReference type="InterPro" id="IPR005174">
    <property type="entry name" value="KIB1-4_b-propeller"/>
</dbReference>
<reference evidence="3 4" key="1">
    <citation type="journal article" date="2020" name="IScience">
        <title>Genome Sequencing of the Endangered Kingdonia uniflora (Circaeasteraceae, Ranunculales) Reveals Potential Mechanisms of Evolutionary Specialization.</title>
        <authorList>
            <person name="Sun Y."/>
            <person name="Deng T."/>
            <person name="Zhang A."/>
            <person name="Moore M.J."/>
            <person name="Landis J.B."/>
            <person name="Lin N."/>
            <person name="Zhang H."/>
            <person name="Zhang X."/>
            <person name="Huang J."/>
            <person name="Zhang X."/>
            <person name="Sun H."/>
            <person name="Wang H."/>
        </authorList>
    </citation>
    <scope>NUCLEOTIDE SEQUENCE [LARGE SCALE GENOMIC DNA]</scope>
    <source>
        <strain evidence="3">TB1705</strain>
        <tissue evidence="3">Leaf</tissue>
    </source>
</reference>
<dbReference type="EMBL" id="JACGCM010000620">
    <property type="protein sequence ID" value="KAF6170064.1"/>
    <property type="molecule type" value="Genomic_DNA"/>
</dbReference>
<sequence length="242" mass="28300">MFRFVCSFWKSVALENQRNLLHLPGILVRGHSKIGRDFLSLEQGLGGAPRLAFCRLEDKVWTPIKVPRRPHKYPWYKEVIYHKDKFYALNSPGGIDFFYITSSSTEFRLIEFVPPPRSEIYLKQQYPVEIESELLLVTKTELYEEEDNDDNKEEDTESDYDSSKKEEDGPFVEFGIYKQVEPENKWMAVESIDMDLWGCKVGIYNLENQTFEILYGNESTLCRPASHMDHFVSLRVTSFGII</sequence>
<keyword evidence="4" id="KW-1185">Reference proteome</keyword>
<evidence type="ECO:0000313" key="3">
    <source>
        <dbReference type="EMBL" id="KAF6170064.1"/>
    </source>
</evidence>
<feature type="domain" description="KIB1-4 beta-propeller" evidence="2">
    <location>
        <begin position="48"/>
        <end position="193"/>
    </location>
</feature>
<evidence type="ECO:0000313" key="4">
    <source>
        <dbReference type="Proteomes" id="UP000541444"/>
    </source>
</evidence>